<dbReference type="NCBIfam" id="NF047446">
    <property type="entry name" value="barrel_OmpL47"/>
    <property type="match status" value="1"/>
</dbReference>
<dbReference type="InterPro" id="IPR000421">
    <property type="entry name" value="FA58C"/>
</dbReference>
<organism evidence="3 4">
    <name type="scientific">Pseudoduganella rivuli</name>
    <dbReference type="NCBI Taxonomy" id="2666085"/>
    <lineage>
        <taxon>Bacteria</taxon>
        <taxon>Pseudomonadati</taxon>
        <taxon>Pseudomonadota</taxon>
        <taxon>Betaproteobacteria</taxon>
        <taxon>Burkholderiales</taxon>
        <taxon>Oxalobacteraceae</taxon>
        <taxon>Telluria group</taxon>
        <taxon>Pseudoduganella</taxon>
    </lineage>
</organism>
<dbReference type="InterPro" id="IPR008929">
    <property type="entry name" value="Chondroitin_lyas"/>
</dbReference>
<comment type="caution">
    <text evidence="3">The sequence shown here is derived from an EMBL/GenBank/DDBJ whole genome shotgun (WGS) entry which is preliminary data.</text>
</comment>
<dbReference type="SUPFAM" id="SSF48230">
    <property type="entry name" value="Chondroitin AC/alginate lyase"/>
    <property type="match status" value="1"/>
</dbReference>
<proteinExistence type="predicted"/>
<dbReference type="SUPFAM" id="SSF49785">
    <property type="entry name" value="Galactose-binding domain-like"/>
    <property type="match status" value="3"/>
</dbReference>
<evidence type="ECO:0000313" key="4">
    <source>
        <dbReference type="Proteomes" id="UP000446768"/>
    </source>
</evidence>
<dbReference type="GO" id="GO:0016020">
    <property type="term" value="C:membrane"/>
    <property type="evidence" value="ECO:0007669"/>
    <property type="project" value="InterPro"/>
</dbReference>
<accession>A0A7X2II89</accession>
<evidence type="ECO:0000256" key="1">
    <source>
        <dbReference type="SAM" id="SignalP"/>
    </source>
</evidence>
<dbReference type="Pfam" id="PF00754">
    <property type="entry name" value="F5_F8_type_C"/>
    <property type="match status" value="2"/>
</dbReference>
<feature type="domain" description="F5/8 type C" evidence="2">
    <location>
        <begin position="1270"/>
        <end position="1369"/>
    </location>
</feature>
<dbReference type="SUPFAM" id="SSF49313">
    <property type="entry name" value="Cadherin-like"/>
    <property type="match status" value="1"/>
</dbReference>
<feature type="signal peptide" evidence="1">
    <location>
        <begin position="1"/>
        <end position="35"/>
    </location>
</feature>
<dbReference type="InterPro" id="IPR015919">
    <property type="entry name" value="Cadherin-like_sf"/>
</dbReference>
<dbReference type="Pfam" id="PF05345">
    <property type="entry name" value="He_PIG"/>
    <property type="match status" value="1"/>
</dbReference>
<dbReference type="GO" id="GO:0005509">
    <property type="term" value="F:calcium ion binding"/>
    <property type="evidence" value="ECO:0007669"/>
    <property type="project" value="InterPro"/>
</dbReference>
<feature type="domain" description="F5/8 type C" evidence="2">
    <location>
        <begin position="1040"/>
        <end position="1129"/>
    </location>
</feature>
<reference evidence="3 4" key="1">
    <citation type="submission" date="2019-11" db="EMBL/GenBank/DDBJ databases">
        <title>Novel species isolated from a subtropical stream in China.</title>
        <authorList>
            <person name="Lu H."/>
        </authorList>
    </citation>
    <scope>NUCLEOTIDE SEQUENCE [LARGE SCALE GENOMIC DNA]</scope>
    <source>
        <strain evidence="3 4">FT92W</strain>
    </source>
</reference>
<dbReference type="Gene3D" id="1.50.10.100">
    <property type="entry name" value="Chondroitin AC/alginate lyase"/>
    <property type="match status" value="1"/>
</dbReference>
<dbReference type="Gene3D" id="3.30.1920.20">
    <property type="match status" value="2"/>
</dbReference>
<name>A0A7X2II89_9BURK</name>
<dbReference type="InterPro" id="IPR013783">
    <property type="entry name" value="Ig-like_fold"/>
</dbReference>
<sequence length="1662" mass="176718">MTNIQTKKLAATIASALAVWGMATTLLAMPGTAQAADTIVTLATAYQPTIYETIDASGFKHPGVGLTKEMLENVRTQVLAQKEPWNTHFNAMLLSGNASKTVTSSNASGSDPTKPGSLAFSSQGFNSKFIADGQKAYTQALLYYITGDETYRANAMRIIRIWAQMDPAQYVYFVDSHIHTGIPLSRMVAAAEILRYTSCQTAALEWTDQDTAMFTTNLITPVIETFQHTNYRFMNQHLYPLLGAMSGYIFTGNRARYNEGVEWFTVNKTAEDQGQNGAIKALFRLVVKNDVTGEAVTPVVQHVEMGRDQAHGGGDITNAGILARLLNGQGTKVDPVDGTASTAANAVGPYEFLNDRILDAAEFFGRFMTGDQPPWVPTASHTDANGVPTVVYREIAPAYRGRLFSSTWEPYYYYKYVKGIDIEQRAPYFSHMFAMRNSYNWDGVDGGGDYWLFIPAAAAEAEGGQLLMKPITDPLREVEDRFTVLDGDVTVQQDETARYLQVNTTSAGAKLAVVGYGTGNKSIAIKVRTNGVASLEAFDETVALPDTKGQWRYINYTFDAFHGLSDMLFMTIKGGGTRVDIDHINVSGSTFTAPLFTEGDADLTVVTYATSTAAINHSFAATDAGADTLTYQADGLPAGATFDTATGTFSWLPTQAGTYSFVVTTTDGTTVTSKVVKIVVTGDRQSAINTVIAAYKPNSLYVAATLDTYNAAYADMLAVAGSATDAVFQQKLAVLDTAVKGLQELTPLLADGSMNYVNMFTSSTFGTVVPLLLDNTPTTWSTAPGTYAPNLAHIMDFGPNFKASASQFQMQVRASFPERIGGVAMFGSDDSENWTRLTPGLTVISDDMQTLPVQDDLKNQRFRFFKLQMVKPTYAILEVGEFRIFGQRYETVNKISSVSISSDQSLKNRIVPGNTVKVTFTTKEAINNVNVLVQGQPATVTTTDNINWTASWVANASAASGAVKFVINYKTAAGVDAEPTIFTTDSTSLTLSDQTGLLNLASLAALSDSSGRNATDMAAELVTLTDSNLGTVTDMRVNGSGYGGWIEFDFKGGGTATLNRVEVIGRQDQYASRINGTVVQGSNDNSTWDTISPAAGNTADWQTLKINSTQPYRYIRVVNGNQWYGNMAELRMYGAVESVNMIATASMSSTQALRTRIVPGNTVKVAFTAKEAINTVTATISGVPATVATTDNVNFTATATLPQGTAAGAVTFAINYKTAAGKTGYPNSATTDGTGLTLVDEADTIKNVTSIATLIDSTVNRTAAVTLSNTNALFDGNLGSFSDYRIGSNNSGTGSYITFDFKAGNQATLTSVELAARQDQIARAKGTVIQGSNDNTNWTNLTAGAASTADWQTLPVTGGVPYRYIRVLNGNAWFGNLSELRFHGTVQGADTTPPVTTSNAPTAPMNHDTTVTFSATDNSSGVAATYYKVNGGAQQTGNAAVFSTDGTYALQFWSVDKAGNTEQPKSATVTIDKSAPVTTVSSTPAAPASGWYTSDVTLNFAPGETGATTYFKVDGGAQQSGSAVLLSAKGTHAVSYWSVDQAGNTEQARSVSLNIGPLDVSASVKFTQYGATLNRATGKYVGSMTVTNTTGSTITTPLQVLLGGLTSGVTLDNASGVNGSGAPYVTLGASLAPGASVSVPLTFTNPNRAVIGYTPALYKGNF</sequence>
<dbReference type="EMBL" id="WKJJ01000001">
    <property type="protein sequence ID" value="MRV70310.1"/>
    <property type="molecule type" value="Genomic_DNA"/>
</dbReference>
<protein>
    <recommendedName>
        <fullName evidence="2">F5/8 type C domain-containing protein</fullName>
    </recommendedName>
</protein>
<dbReference type="Gene3D" id="2.60.40.10">
    <property type="entry name" value="Immunoglobulins"/>
    <property type="match status" value="1"/>
</dbReference>
<dbReference type="Proteomes" id="UP000446768">
    <property type="component" value="Unassembled WGS sequence"/>
</dbReference>
<keyword evidence="1" id="KW-0732">Signal</keyword>
<dbReference type="Gene3D" id="2.60.120.260">
    <property type="entry name" value="Galactose-binding domain-like"/>
    <property type="match status" value="3"/>
</dbReference>
<dbReference type="RefSeq" id="WP_154370798.1">
    <property type="nucleotide sequence ID" value="NZ_WKJJ01000001.1"/>
</dbReference>
<evidence type="ECO:0000313" key="3">
    <source>
        <dbReference type="EMBL" id="MRV70310.1"/>
    </source>
</evidence>
<feature type="chain" id="PRO_5031532924" description="F5/8 type C domain-containing protein" evidence="1">
    <location>
        <begin position="36"/>
        <end position="1662"/>
    </location>
</feature>
<gene>
    <name evidence="3" type="ORF">GJ700_01060</name>
</gene>
<dbReference type="InterPro" id="IPR058094">
    <property type="entry name" value="Ig-like_OmpL47-like"/>
</dbReference>
<evidence type="ECO:0000259" key="2">
    <source>
        <dbReference type="Pfam" id="PF00754"/>
    </source>
</evidence>
<dbReference type="InterPro" id="IPR008979">
    <property type="entry name" value="Galactose-bd-like_sf"/>
</dbReference>
<keyword evidence="4" id="KW-1185">Reference proteome</keyword>